<sequence length="73" mass="7446">MSDNGFMLSSIRTGTQHTKHPLTVFALGLLLAGSAALGAPETASTAAPAHVPSHSHQSDRGCDEVWGDGGCDT</sequence>
<evidence type="ECO:0000313" key="2">
    <source>
        <dbReference type="EMBL" id="GHA22685.1"/>
    </source>
</evidence>
<organism evidence="2 3">
    <name type="scientific">Streptomyces canarius</name>
    <dbReference type="NCBI Taxonomy" id="285453"/>
    <lineage>
        <taxon>Bacteria</taxon>
        <taxon>Bacillati</taxon>
        <taxon>Actinomycetota</taxon>
        <taxon>Actinomycetes</taxon>
        <taxon>Kitasatosporales</taxon>
        <taxon>Streptomycetaceae</taxon>
        <taxon>Streptomyces</taxon>
    </lineage>
</organism>
<accession>A0ABQ3CPH9</accession>
<dbReference type="EMBL" id="BMVN01000008">
    <property type="protein sequence ID" value="GHA22685.1"/>
    <property type="molecule type" value="Genomic_DNA"/>
</dbReference>
<comment type="caution">
    <text evidence="2">The sequence shown here is derived from an EMBL/GenBank/DDBJ whole genome shotgun (WGS) entry which is preliminary data.</text>
</comment>
<proteinExistence type="predicted"/>
<evidence type="ECO:0000313" key="3">
    <source>
        <dbReference type="Proteomes" id="UP000653644"/>
    </source>
</evidence>
<gene>
    <name evidence="2" type="ORF">GCM10010345_29620</name>
</gene>
<feature type="region of interest" description="Disordered" evidence="1">
    <location>
        <begin position="41"/>
        <end position="73"/>
    </location>
</feature>
<dbReference type="Proteomes" id="UP000653644">
    <property type="component" value="Unassembled WGS sequence"/>
</dbReference>
<keyword evidence="3" id="KW-1185">Reference proteome</keyword>
<protein>
    <submittedName>
        <fullName evidence="2">Uncharacterized protein</fullName>
    </submittedName>
</protein>
<reference evidence="3" key="1">
    <citation type="journal article" date="2019" name="Int. J. Syst. Evol. Microbiol.">
        <title>The Global Catalogue of Microorganisms (GCM) 10K type strain sequencing project: providing services to taxonomists for standard genome sequencing and annotation.</title>
        <authorList>
            <consortium name="The Broad Institute Genomics Platform"/>
            <consortium name="The Broad Institute Genome Sequencing Center for Infectious Disease"/>
            <person name="Wu L."/>
            <person name="Ma J."/>
        </authorList>
    </citation>
    <scope>NUCLEOTIDE SEQUENCE [LARGE SCALE GENOMIC DNA]</scope>
    <source>
        <strain evidence="3">JCM 4733</strain>
    </source>
</reference>
<name>A0ABQ3CPH9_9ACTN</name>
<evidence type="ECO:0000256" key="1">
    <source>
        <dbReference type="SAM" id="MobiDB-lite"/>
    </source>
</evidence>